<evidence type="ECO:0000256" key="17">
    <source>
        <dbReference type="SAM" id="Phobius"/>
    </source>
</evidence>
<keyword evidence="4" id="KW-0716">Sensory transduction</keyword>
<feature type="domain" description="G-protein coupled receptors family 1 profile" evidence="18">
    <location>
        <begin position="1"/>
        <end position="236"/>
    </location>
</feature>
<dbReference type="PROSITE" id="PS00238">
    <property type="entry name" value="OPSIN"/>
    <property type="match status" value="1"/>
</dbReference>
<evidence type="ECO:0000256" key="16">
    <source>
        <dbReference type="SAM" id="MobiDB-lite"/>
    </source>
</evidence>
<dbReference type="PROSITE" id="PS50262">
    <property type="entry name" value="G_PROTEIN_RECEP_F1_2"/>
    <property type="match status" value="1"/>
</dbReference>
<keyword evidence="20" id="KW-1185">Reference proteome</keyword>
<evidence type="ECO:0000256" key="11">
    <source>
        <dbReference type="ARBA" id="ARBA00023170"/>
    </source>
</evidence>
<evidence type="ECO:0000313" key="19">
    <source>
        <dbReference type="EMBL" id="KAJ9583109.1"/>
    </source>
</evidence>
<proteinExistence type="inferred from homology"/>
<keyword evidence="6" id="KW-0681">Retinal protein</keyword>
<dbReference type="Gene3D" id="1.20.1070.10">
    <property type="entry name" value="Rhodopsin 7-helix transmembrane proteins"/>
    <property type="match status" value="1"/>
</dbReference>
<dbReference type="GO" id="GO:0007601">
    <property type="term" value="P:visual perception"/>
    <property type="evidence" value="ECO:0007669"/>
    <property type="project" value="UniProtKB-KW"/>
</dbReference>
<keyword evidence="10 17" id="KW-0472">Membrane</keyword>
<organism evidence="19 20">
    <name type="scientific">Diploptera punctata</name>
    <name type="common">Pacific beetle cockroach</name>
    <dbReference type="NCBI Taxonomy" id="6984"/>
    <lineage>
        <taxon>Eukaryota</taxon>
        <taxon>Metazoa</taxon>
        <taxon>Ecdysozoa</taxon>
        <taxon>Arthropoda</taxon>
        <taxon>Hexapoda</taxon>
        <taxon>Insecta</taxon>
        <taxon>Pterygota</taxon>
        <taxon>Neoptera</taxon>
        <taxon>Polyneoptera</taxon>
        <taxon>Dictyoptera</taxon>
        <taxon>Blattodea</taxon>
        <taxon>Blaberoidea</taxon>
        <taxon>Blaberidae</taxon>
        <taxon>Diplopterinae</taxon>
        <taxon>Diploptera</taxon>
    </lineage>
</organism>
<evidence type="ECO:0000256" key="5">
    <source>
        <dbReference type="ARBA" id="ARBA00022692"/>
    </source>
</evidence>
<keyword evidence="5 15" id="KW-0812">Transmembrane</keyword>
<dbReference type="Proteomes" id="UP001233999">
    <property type="component" value="Unassembled WGS sequence"/>
</dbReference>
<evidence type="ECO:0000256" key="15">
    <source>
        <dbReference type="RuleBase" id="RU000688"/>
    </source>
</evidence>
<reference evidence="19" key="2">
    <citation type="submission" date="2023-05" db="EMBL/GenBank/DDBJ databases">
        <authorList>
            <person name="Fouks B."/>
        </authorList>
    </citation>
    <scope>NUCLEOTIDE SEQUENCE</scope>
    <source>
        <strain evidence="19">Stay&amp;Tobe</strain>
        <tissue evidence="19">Testes</tissue>
    </source>
</reference>
<feature type="transmembrane region" description="Helical" evidence="17">
    <location>
        <begin position="77"/>
        <end position="97"/>
    </location>
</feature>
<dbReference type="InterPro" id="IPR050125">
    <property type="entry name" value="GPCR_opsins"/>
</dbReference>
<feature type="compositionally biased region" description="Basic residues" evidence="16">
    <location>
        <begin position="345"/>
        <end position="359"/>
    </location>
</feature>
<feature type="transmembrane region" description="Helical" evidence="17">
    <location>
        <begin position="180"/>
        <end position="207"/>
    </location>
</feature>
<dbReference type="AlphaFoldDB" id="A0AAD8EAV6"/>
<keyword evidence="13 15" id="KW-0807">Transducer</keyword>
<evidence type="ECO:0000256" key="9">
    <source>
        <dbReference type="ARBA" id="ARBA00023040"/>
    </source>
</evidence>
<evidence type="ECO:0000256" key="6">
    <source>
        <dbReference type="ARBA" id="ARBA00022925"/>
    </source>
</evidence>
<sequence length="365" mass="41154">MNLAVSDFLLMSKMPVFVYNSLYQGPMLGEIGCQIYGFVGGLTGTVSITTLAAISLDRYYVIVYPLDPIRKTTRCRARFSVIFAWCYGGVFSLLPLLKIGIGSYVPEGYLTSCSYDYLDFSFNNRLFILIFFLAAWFVPFCVILVCYVGICRVVMVTRNVKNVVGGESSRHEKNRSEIRLAGVVIGIIALWFAAWTPYAVVSLIGIAGKKEYITPLSSMIPALFCKIASCIDPYVYAVTHPKFRLEVTSLVRRVSLKSNFKSEKNRSSRAWNTQCEMSETCKIQGPRRSRQSSDDFSDVEEMVVVIDSNVEKKKSISSSEETQVFPTTTGENVKLQPPTWFVPPKPHHDKRTSFKRKSLSKQENK</sequence>
<name>A0AAD8EAV6_DIPPU</name>
<dbReference type="PROSITE" id="PS00237">
    <property type="entry name" value="G_PROTEIN_RECEP_F1_1"/>
    <property type="match status" value="1"/>
</dbReference>
<evidence type="ECO:0000256" key="14">
    <source>
        <dbReference type="ARBA" id="ARBA00023305"/>
    </source>
</evidence>
<keyword evidence="8" id="KW-0157">Chromophore</keyword>
<evidence type="ECO:0000256" key="10">
    <source>
        <dbReference type="ARBA" id="ARBA00023136"/>
    </source>
</evidence>
<dbReference type="GO" id="GO:0004930">
    <property type="term" value="F:G protein-coupled receptor activity"/>
    <property type="evidence" value="ECO:0007669"/>
    <property type="project" value="UniProtKB-KW"/>
</dbReference>
<evidence type="ECO:0000256" key="4">
    <source>
        <dbReference type="ARBA" id="ARBA00022606"/>
    </source>
</evidence>
<accession>A0AAD8EAV6</accession>
<dbReference type="SUPFAM" id="SSF81321">
    <property type="entry name" value="Family A G protein-coupled receptor-like"/>
    <property type="match status" value="1"/>
</dbReference>
<feature type="transmembrane region" description="Helical" evidence="17">
    <location>
        <begin position="126"/>
        <end position="150"/>
    </location>
</feature>
<comment type="caution">
    <text evidence="19">The sequence shown here is derived from an EMBL/GenBank/DDBJ whole genome shotgun (WGS) entry which is preliminary data.</text>
</comment>
<comment type="similarity">
    <text evidence="2 15">Belongs to the G-protein coupled receptor 1 family.</text>
</comment>
<reference evidence="19" key="1">
    <citation type="journal article" date="2023" name="IScience">
        <title>Live-bearing cockroach genome reveals convergent evolutionary mechanisms linked to viviparity in insects and beyond.</title>
        <authorList>
            <person name="Fouks B."/>
            <person name="Harrison M.C."/>
            <person name="Mikhailova A.A."/>
            <person name="Marchal E."/>
            <person name="English S."/>
            <person name="Carruthers M."/>
            <person name="Jennings E.C."/>
            <person name="Chiamaka E.L."/>
            <person name="Frigard R.A."/>
            <person name="Pippel M."/>
            <person name="Attardo G.M."/>
            <person name="Benoit J.B."/>
            <person name="Bornberg-Bauer E."/>
            <person name="Tobe S.S."/>
        </authorList>
    </citation>
    <scope>NUCLEOTIDE SEQUENCE</scope>
    <source>
        <strain evidence="19">Stay&amp;Tobe</strain>
    </source>
</reference>
<dbReference type="PRINTS" id="PR00237">
    <property type="entry name" value="GPCRRHODOPSN"/>
</dbReference>
<evidence type="ECO:0000259" key="18">
    <source>
        <dbReference type="PROSITE" id="PS50262"/>
    </source>
</evidence>
<dbReference type="InterPro" id="IPR017452">
    <property type="entry name" value="GPCR_Rhodpsn_7TM"/>
</dbReference>
<keyword evidence="12" id="KW-0325">Glycoprotein</keyword>
<keyword evidence="11 15" id="KW-0675">Receptor</keyword>
<evidence type="ECO:0000256" key="7">
    <source>
        <dbReference type="ARBA" id="ARBA00022989"/>
    </source>
</evidence>
<feature type="compositionally biased region" description="Polar residues" evidence="16">
    <location>
        <begin position="322"/>
        <end position="331"/>
    </location>
</feature>
<gene>
    <name evidence="19" type="ORF">L9F63_022552</name>
</gene>
<evidence type="ECO:0000256" key="2">
    <source>
        <dbReference type="ARBA" id="ARBA00010663"/>
    </source>
</evidence>
<comment type="subcellular location">
    <subcellularLocation>
        <location evidence="1">Membrane</location>
        <topology evidence="1">Multi-pass membrane protein</topology>
    </subcellularLocation>
</comment>
<feature type="region of interest" description="Disordered" evidence="16">
    <location>
        <begin position="315"/>
        <end position="365"/>
    </location>
</feature>
<dbReference type="InterPro" id="IPR027430">
    <property type="entry name" value="Retinal_BS"/>
</dbReference>
<dbReference type="GO" id="GO:0016020">
    <property type="term" value="C:membrane"/>
    <property type="evidence" value="ECO:0007669"/>
    <property type="project" value="UniProtKB-SubCell"/>
</dbReference>
<evidence type="ECO:0000256" key="3">
    <source>
        <dbReference type="ARBA" id="ARBA00022543"/>
    </source>
</evidence>
<evidence type="ECO:0000256" key="13">
    <source>
        <dbReference type="ARBA" id="ARBA00023224"/>
    </source>
</evidence>
<dbReference type="Pfam" id="PF00001">
    <property type="entry name" value="7tm_1"/>
    <property type="match status" value="1"/>
</dbReference>
<keyword evidence="9 15" id="KW-0297">G-protein coupled receptor</keyword>
<keyword evidence="7 17" id="KW-1133">Transmembrane helix</keyword>
<evidence type="ECO:0000256" key="8">
    <source>
        <dbReference type="ARBA" id="ARBA00022991"/>
    </source>
</evidence>
<keyword evidence="3" id="KW-0600">Photoreceptor protein</keyword>
<dbReference type="InterPro" id="IPR000276">
    <property type="entry name" value="GPCR_Rhodpsn"/>
</dbReference>
<evidence type="ECO:0000313" key="20">
    <source>
        <dbReference type="Proteomes" id="UP001233999"/>
    </source>
</evidence>
<dbReference type="PANTHER" id="PTHR24240">
    <property type="entry name" value="OPSIN"/>
    <property type="match status" value="1"/>
</dbReference>
<feature type="transmembrane region" description="Helical" evidence="17">
    <location>
        <begin position="35"/>
        <end position="56"/>
    </location>
</feature>
<evidence type="ECO:0000256" key="12">
    <source>
        <dbReference type="ARBA" id="ARBA00023180"/>
    </source>
</evidence>
<keyword evidence="14" id="KW-0844">Vision</keyword>
<protein>
    <recommendedName>
        <fullName evidence="18">G-protein coupled receptors family 1 profile domain-containing protein</fullName>
    </recommendedName>
</protein>
<dbReference type="GO" id="GO:0009881">
    <property type="term" value="F:photoreceptor activity"/>
    <property type="evidence" value="ECO:0007669"/>
    <property type="project" value="UniProtKB-KW"/>
</dbReference>
<dbReference type="EMBL" id="JASPKZ010007673">
    <property type="protein sequence ID" value="KAJ9583109.1"/>
    <property type="molecule type" value="Genomic_DNA"/>
</dbReference>
<dbReference type="GO" id="GO:0007602">
    <property type="term" value="P:phototransduction"/>
    <property type="evidence" value="ECO:0007669"/>
    <property type="project" value="UniProtKB-KW"/>
</dbReference>
<evidence type="ECO:0000256" key="1">
    <source>
        <dbReference type="ARBA" id="ARBA00004141"/>
    </source>
</evidence>